<evidence type="ECO:0000259" key="1">
    <source>
        <dbReference type="SMART" id="SM00470"/>
    </source>
</evidence>
<dbReference type="EMBL" id="BAAAZU010000010">
    <property type="protein sequence ID" value="GAA3925294.1"/>
    <property type="molecule type" value="Genomic_DNA"/>
</dbReference>
<dbReference type="SMART" id="SM00470">
    <property type="entry name" value="ParB"/>
    <property type="match status" value="1"/>
</dbReference>
<dbReference type="SUPFAM" id="SSF110849">
    <property type="entry name" value="ParB/Sulfiredoxin"/>
    <property type="match status" value="1"/>
</dbReference>
<name>A0ABP7MKM8_9GAMM</name>
<dbReference type="Proteomes" id="UP001501727">
    <property type="component" value="Unassembled WGS sequence"/>
</dbReference>
<dbReference type="CDD" id="cd16387">
    <property type="entry name" value="ParB_N_Srx"/>
    <property type="match status" value="1"/>
</dbReference>
<feature type="domain" description="ParB-like N-terminal" evidence="1">
    <location>
        <begin position="38"/>
        <end position="122"/>
    </location>
</feature>
<gene>
    <name evidence="2" type="ORF">GCM10022229_18990</name>
</gene>
<evidence type="ECO:0000313" key="3">
    <source>
        <dbReference type="Proteomes" id="UP001501727"/>
    </source>
</evidence>
<protein>
    <recommendedName>
        <fullName evidence="1">ParB-like N-terminal domain-containing protein</fullName>
    </recommendedName>
</protein>
<proteinExistence type="predicted"/>
<keyword evidence="3" id="KW-1185">Reference proteome</keyword>
<dbReference type="Gene3D" id="3.90.1530.10">
    <property type="entry name" value="Conserved hypothetical protein from pyrococcus furiosus pfu- 392566-001, ParB domain"/>
    <property type="match status" value="1"/>
</dbReference>
<dbReference type="InterPro" id="IPR036086">
    <property type="entry name" value="ParB/Sulfiredoxin_sf"/>
</dbReference>
<organism evidence="2 3">
    <name type="scientific">Luteimonas lutimaris</name>
    <dbReference type="NCBI Taxonomy" id="698645"/>
    <lineage>
        <taxon>Bacteria</taxon>
        <taxon>Pseudomonadati</taxon>
        <taxon>Pseudomonadota</taxon>
        <taxon>Gammaproteobacteria</taxon>
        <taxon>Lysobacterales</taxon>
        <taxon>Lysobacteraceae</taxon>
        <taxon>Luteimonas</taxon>
    </lineage>
</organism>
<dbReference type="InterPro" id="IPR003115">
    <property type="entry name" value="ParB_N"/>
</dbReference>
<dbReference type="Pfam" id="PF02195">
    <property type="entry name" value="ParB_N"/>
    <property type="match status" value="1"/>
</dbReference>
<accession>A0ABP7MKM8</accession>
<dbReference type="RefSeq" id="WP_344759751.1">
    <property type="nucleotide sequence ID" value="NZ_BAAAZU010000010.1"/>
</dbReference>
<sequence>MQMKACPLSLEWWQTTAATTVPLGELKEDPRLQPRAPEAIPVRDRITYRERSAAHVLELTTALQIATTLAPLLVAEVDGVLYVVDGHHRLAAYRRASRTEAPVRVAKMTMAEAIAASKLVNCGQATLQVHNEQKREMAWQWLAEVTQRGAHPYLPPGVSLRDVEAYFGHGVSKDTIQNMLRQVAHVQPDEYSDAAKDPGTGWPRWRYVRGPKGGYGMGNADQQREKRISKAAERTGKFLKGLVETLGPEGAAEVFRRVEREWHDDMGDREAVAQSAAAILAHEQALAREAADTSAAEF</sequence>
<comment type="caution">
    <text evidence="2">The sequence shown here is derived from an EMBL/GenBank/DDBJ whole genome shotgun (WGS) entry which is preliminary data.</text>
</comment>
<evidence type="ECO:0000313" key="2">
    <source>
        <dbReference type="EMBL" id="GAA3925294.1"/>
    </source>
</evidence>
<reference evidence="3" key="1">
    <citation type="journal article" date="2019" name="Int. J. Syst. Evol. Microbiol.">
        <title>The Global Catalogue of Microorganisms (GCM) 10K type strain sequencing project: providing services to taxonomists for standard genome sequencing and annotation.</title>
        <authorList>
            <consortium name="The Broad Institute Genomics Platform"/>
            <consortium name="The Broad Institute Genome Sequencing Center for Infectious Disease"/>
            <person name="Wu L."/>
            <person name="Ma J."/>
        </authorList>
    </citation>
    <scope>NUCLEOTIDE SEQUENCE [LARGE SCALE GENOMIC DNA]</scope>
    <source>
        <strain evidence="3">JCM 16916</strain>
    </source>
</reference>